<sequence>MNFYDWNHYLYELQQVNQQQQNQIRELQERIQQLESLVQEKSTNMVERVEYHFDQLKIERLDGTLHIGLSPNDLANIDDLGLGNHPPAVNPSNQQIPLNQQIMTELTNYLHHDGPSLIQNLAKEYNCPIDVHFQSTLIHDMQKQLPQRIAYYNEEATKQRSKLSNEELKNYIIDKVKKEISHSLSMYMQGNNEKGEES</sequence>
<keyword evidence="1" id="KW-0175">Coiled coil</keyword>
<protein>
    <recommendedName>
        <fullName evidence="4">Spore germination protein PC</fullName>
    </recommendedName>
</protein>
<evidence type="ECO:0000256" key="1">
    <source>
        <dbReference type="SAM" id="Coils"/>
    </source>
</evidence>
<evidence type="ECO:0000313" key="2">
    <source>
        <dbReference type="EMBL" id="MUK90127.1"/>
    </source>
</evidence>
<comment type="caution">
    <text evidence="2">The sequence shown here is derived from an EMBL/GenBank/DDBJ whole genome shotgun (WGS) entry which is preliminary data.</text>
</comment>
<gene>
    <name evidence="2" type="ORF">GMD78_17275</name>
</gene>
<keyword evidence="3" id="KW-1185">Reference proteome</keyword>
<evidence type="ECO:0008006" key="4">
    <source>
        <dbReference type="Google" id="ProtNLM"/>
    </source>
</evidence>
<dbReference type="InterPro" id="IPR019673">
    <property type="entry name" value="Spore_germination_GerPC"/>
</dbReference>
<accession>A0A6N8FPN7</accession>
<evidence type="ECO:0000313" key="3">
    <source>
        <dbReference type="Proteomes" id="UP000469125"/>
    </source>
</evidence>
<proteinExistence type="predicted"/>
<dbReference type="RefSeq" id="WP_155670621.1">
    <property type="nucleotide sequence ID" value="NZ_WOCA01000017.1"/>
</dbReference>
<reference evidence="2 3" key="1">
    <citation type="submission" date="2019-11" db="EMBL/GenBank/DDBJ databases">
        <authorList>
            <person name="Li X."/>
        </authorList>
    </citation>
    <scope>NUCLEOTIDE SEQUENCE [LARGE SCALE GENOMIC DNA]</scope>
    <source>
        <strain evidence="2 3">L9</strain>
    </source>
</reference>
<feature type="coiled-coil region" evidence="1">
    <location>
        <begin position="10"/>
        <end position="44"/>
    </location>
</feature>
<dbReference type="Proteomes" id="UP000469125">
    <property type="component" value="Unassembled WGS sequence"/>
</dbReference>
<dbReference type="EMBL" id="WOCA01000017">
    <property type="protein sequence ID" value="MUK90127.1"/>
    <property type="molecule type" value="Genomic_DNA"/>
</dbReference>
<organism evidence="2 3">
    <name type="scientific">Ornithinibacillus caprae</name>
    <dbReference type="NCBI Taxonomy" id="2678566"/>
    <lineage>
        <taxon>Bacteria</taxon>
        <taxon>Bacillati</taxon>
        <taxon>Bacillota</taxon>
        <taxon>Bacilli</taxon>
        <taxon>Bacillales</taxon>
        <taxon>Bacillaceae</taxon>
        <taxon>Ornithinibacillus</taxon>
    </lineage>
</organism>
<dbReference type="AlphaFoldDB" id="A0A6N8FPN7"/>
<name>A0A6N8FPN7_9BACI</name>
<dbReference type="Pfam" id="PF10737">
    <property type="entry name" value="GerPC"/>
    <property type="match status" value="1"/>
</dbReference>